<reference evidence="1 2" key="1">
    <citation type="journal article" date="2011" name="Stand. Genomic Sci.">
        <title>Complete genome sequence of Deinococcus maricopensis type strain (LB-34).</title>
        <authorList>
            <person name="Pukall R."/>
            <person name="Zeytun A."/>
            <person name="Lucas S."/>
            <person name="Lapidus A."/>
            <person name="Hammon N."/>
            <person name="Deshpande S."/>
            <person name="Nolan M."/>
            <person name="Cheng J.F."/>
            <person name="Pitluck S."/>
            <person name="Liolios K."/>
            <person name="Pagani I."/>
            <person name="Mikhailova N."/>
            <person name="Ivanova N."/>
            <person name="Mavromatis K."/>
            <person name="Pati A."/>
            <person name="Tapia R."/>
            <person name="Han C."/>
            <person name="Goodwin L."/>
            <person name="Chen A."/>
            <person name="Palaniappan K."/>
            <person name="Land M."/>
            <person name="Hauser L."/>
            <person name="Chang Y.J."/>
            <person name="Jeffries C.D."/>
            <person name="Brambilla E.M."/>
            <person name="Rohde M."/>
            <person name="Goker M."/>
            <person name="Detter J.C."/>
            <person name="Woyke T."/>
            <person name="Bristow J."/>
            <person name="Eisen J.A."/>
            <person name="Markowitz V."/>
            <person name="Hugenholtz P."/>
            <person name="Kyrpides N.C."/>
            <person name="Klenk H.P."/>
        </authorList>
    </citation>
    <scope>NUCLEOTIDE SEQUENCE [LARGE SCALE GENOMIC DNA]</scope>
    <source>
        <strain evidence="2">DSM 21211 / LMG 22137 / NRRL B-23946 / LB-34</strain>
    </source>
</reference>
<evidence type="ECO:0000313" key="2">
    <source>
        <dbReference type="Proteomes" id="UP000008635"/>
    </source>
</evidence>
<dbReference type="GO" id="GO:0016788">
    <property type="term" value="F:hydrolase activity, acting on ester bonds"/>
    <property type="evidence" value="ECO:0007669"/>
    <property type="project" value="InterPro"/>
</dbReference>
<gene>
    <name evidence="1" type="ordered locus">Deima_1347</name>
</gene>
<dbReference type="eggNOG" id="COG3240">
    <property type="taxonomic scope" value="Bacteria"/>
</dbReference>
<name>E8U7F8_DEIML</name>
<dbReference type="Pfam" id="PF00657">
    <property type="entry name" value="Lipase_GDSL"/>
    <property type="match status" value="1"/>
</dbReference>
<dbReference type="SUPFAM" id="SSF52266">
    <property type="entry name" value="SGNH hydrolase"/>
    <property type="match status" value="1"/>
</dbReference>
<sequence length="360" mass="38594" precursor="true">MRSLLLSLTVLLSSCSLLTPREEVPETVFSRYVAVGDSLTAGMQAGGLTAESQAEAFPVLLAERAGVAMPMPYVRGPGCPPPVTAEVQVASCGRADPNGAVQNFAVPGARVRDLRFTTPLTLPRAREDQPEYTLLYHEGEYRLILGNRGSQLDQAVRARPRFVTLWVGANDVLPATLYGAPERATSPAAFEVEFRRVLDVLGRTGARVVVLTVPDITAVPGFFSVPWLRLARLVDASCDGRDDLTISVLAFRAQGMDKPVSCRGPFALSAAQMARARAAVDGYNAAIERVARGRRNVAVFDVAPFMRSMNGSPVVPSAAAPFGLDYSMDGIHPSGRAHERLALALARFINAEFGTDIPTT</sequence>
<dbReference type="HOGENOM" id="CLU_045521_0_0_0"/>
<dbReference type="Gene3D" id="3.40.50.1110">
    <property type="entry name" value="SGNH hydrolase"/>
    <property type="match status" value="1"/>
</dbReference>
<dbReference type="InterPro" id="IPR001087">
    <property type="entry name" value="GDSL"/>
</dbReference>
<dbReference type="OrthoDB" id="57953at2"/>
<proteinExistence type="predicted"/>
<organism evidence="1 2">
    <name type="scientific">Deinococcus maricopensis (strain DSM 21211 / LMG 22137 / NRRL B-23946 / LB-34)</name>
    <dbReference type="NCBI Taxonomy" id="709986"/>
    <lineage>
        <taxon>Bacteria</taxon>
        <taxon>Thermotogati</taxon>
        <taxon>Deinococcota</taxon>
        <taxon>Deinococci</taxon>
        <taxon>Deinococcales</taxon>
        <taxon>Deinococcaceae</taxon>
        <taxon>Deinococcus</taxon>
    </lineage>
</organism>
<dbReference type="RefSeq" id="WP_013556502.1">
    <property type="nucleotide sequence ID" value="NC_014958.1"/>
</dbReference>
<reference evidence="2" key="2">
    <citation type="submission" date="2011-01" db="EMBL/GenBank/DDBJ databases">
        <title>The complete genome of Deinococcus maricopensis DSM 21211.</title>
        <authorList>
            <consortium name="US DOE Joint Genome Institute (JGI-PGF)"/>
            <person name="Lucas S."/>
            <person name="Copeland A."/>
            <person name="Lapidus A."/>
            <person name="Goodwin L."/>
            <person name="Pitluck S."/>
            <person name="Kyrpides N."/>
            <person name="Mavromatis K."/>
            <person name="Pagani I."/>
            <person name="Ivanova N."/>
            <person name="Ovchinnikova G."/>
            <person name="Zeytun A."/>
            <person name="Detter J.C."/>
            <person name="Han C."/>
            <person name="Land M."/>
            <person name="Hauser L."/>
            <person name="Markowitz V."/>
            <person name="Cheng J.-F."/>
            <person name="Hugenholtz P."/>
            <person name="Woyke T."/>
            <person name="Wu D."/>
            <person name="Pukall R."/>
            <person name="Gehrich-Schroeter G."/>
            <person name="Brambilla E."/>
            <person name="Klenk H.-P."/>
            <person name="Eisen J.A."/>
        </authorList>
    </citation>
    <scope>NUCLEOTIDE SEQUENCE [LARGE SCALE GENOMIC DNA]</scope>
    <source>
        <strain evidence="2">DSM 21211 / LMG 22137 / NRRL B-23946 / LB-34</strain>
    </source>
</reference>
<keyword evidence="2" id="KW-1185">Reference proteome</keyword>
<dbReference type="InterPro" id="IPR036514">
    <property type="entry name" value="SGNH_hydro_sf"/>
</dbReference>
<dbReference type="PROSITE" id="PS51257">
    <property type="entry name" value="PROKAR_LIPOPROTEIN"/>
    <property type="match status" value="1"/>
</dbReference>
<dbReference type="STRING" id="709986.Deima_1347"/>
<dbReference type="AlphaFoldDB" id="E8U7F8"/>
<dbReference type="Proteomes" id="UP000008635">
    <property type="component" value="Chromosome"/>
</dbReference>
<dbReference type="EMBL" id="CP002454">
    <property type="protein sequence ID" value="ADV66997.1"/>
    <property type="molecule type" value="Genomic_DNA"/>
</dbReference>
<dbReference type="KEGG" id="dmr:Deima_1347"/>
<protein>
    <submittedName>
        <fullName evidence="1">Lipolytic protein G-D-S-L family</fullName>
    </submittedName>
</protein>
<accession>E8U7F8</accession>
<evidence type="ECO:0000313" key="1">
    <source>
        <dbReference type="EMBL" id="ADV66997.1"/>
    </source>
</evidence>